<comment type="caution">
    <text evidence="1">The sequence shown here is derived from an EMBL/GenBank/DDBJ whole genome shotgun (WGS) entry which is preliminary data.</text>
</comment>
<name>A0AAX6FL42_IRIPA</name>
<evidence type="ECO:0000313" key="2">
    <source>
        <dbReference type="Proteomes" id="UP001140949"/>
    </source>
</evidence>
<dbReference type="AlphaFoldDB" id="A0AAX6FL42"/>
<accession>A0AAX6FL42</accession>
<proteinExistence type="predicted"/>
<keyword evidence="2" id="KW-1185">Reference proteome</keyword>
<dbReference type="EMBL" id="JANAVB010027998">
    <property type="protein sequence ID" value="KAJ6817137.1"/>
    <property type="molecule type" value="Genomic_DNA"/>
</dbReference>
<dbReference type="Pfam" id="PF12043">
    <property type="entry name" value="DUF3527"/>
    <property type="match status" value="1"/>
</dbReference>
<dbReference type="Proteomes" id="UP001140949">
    <property type="component" value="Unassembled WGS sequence"/>
</dbReference>
<dbReference type="PANTHER" id="PTHR31390:SF2">
    <property type="entry name" value="EXPRESSED PROTEIN"/>
    <property type="match status" value="1"/>
</dbReference>
<protein>
    <submittedName>
        <fullName evidence="1">Uncharacterized protein</fullName>
    </submittedName>
</protein>
<dbReference type="InterPro" id="IPR021916">
    <property type="entry name" value="DUF3527"/>
</dbReference>
<gene>
    <name evidence="1" type="ORF">M6B38_413375</name>
</gene>
<evidence type="ECO:0000313" key="1">
    <source>
        <dbReference type="EMBL" id="KAJ6817137.1"/>
    </source>
</evidence>
<reference evidence="1" key="2">
    <citation type="submission" date="2023-04" db="EMBL/GenBank/DDBJ databases">
        <authorList>
            <person name="Bruccoleri R.E."/>
            <person name="Oakeley E.J."/>
            <person name="Faust A.-M."/>
            <person name="Dessus-Babus S."/>
            <person name="Altorfer M."/>
            <person name="Burckhardt D."/>
            <person name="Oertli M."/>
            <person name="Naumann U."/>
            <person name="Petersen F."/>
            <person name="Wong J."/>
        </authorList>
    </citation>
    <scope>NUCLEOTIDE SEQUENCE</scope>
    <source>
        <strain evidence="1">GSM-AAB239-AS_SAM_17_03QT</strain>
        <tissue evidence="1">Leaf</tissue>
    </source>
</reference>
<sequence length="613" mass="68366">MEHLYLDEGELFEGGKATSCNQENSMEMEENDQSGYCLSELKAPIQKINGNVPLMLDVKHENTRERFHQDSCPCSNELIFPSYTSFVSHTNSCSRHSIGSSGRISDISTFDRAASLFNIPVNLKSSGFSCKRPKSERRRSINSMGDFIYECSSTAATGDVIISPSARWIFDSIEGNVKARSLLESSLLFHLDVLDDKMSQDRSRLSHTKFTKSSELTIAPRLQKISRDERSELNLSERKLVSCTSRTSTCSYQTTSTAGFSISKGLIYCVWKSGLPYFLFSSEDDGGEVYAANPVKVESSVDKALDYVYVFRSRTNNKKGSKRHCKNTSSIVGRMKVSSSLSLSSNRTSLMETEFVLFGCHEDHSKEIQGSSSTLTKSKGLSKKVSEIFRSSHNLKHHSIHEARDELMRETIIDELGDLTEMNLEHQLEQDFPPNLELAAIVMKDYEYNNNKKTAIGGWGLKFLDKGQVADSDTSEETTHSCKICDCDCESSTRRMNVIVPAGFHGGPIQIEGGPSRLTERWRSYGHCDCGGWDLGCPLTVLKSNSNCSKHSPEEDFNLFQEGKELGEPALRMVVKSEGMHLVYFQPTLSALQSFSIAVAVIHSRSPDLSPKL</sequence>
<dbReference type="PANTHER" id="PTHR31390">
    <property type="entry name" value="EXPRESSED PROTEIN"/>
    <property type="match status" value="1"/>
</dbReference>
<organism evidence="1 2">
    <name type="scientific">Iris pallida</name>
    <name type="common">Sweet iris</name>
    <dbReference type="NCBI Taxonomy" id="29817"/>
    <lineage>
        <taxon>Eukaryota</taxon>
        <taxon>Viridiplantae</taxon>
        <taxon>Streptophyta</taxon>
        <taxon>Embryophyta</taxon>
        <taxon>Tracheophyta</taxon>
        <taxon>Spermatophyta</taxon>
        <taxon>Magnoliopsida</taxon>
        <taxon>Liliopsida</taxon>
        <taxon>Asparagales</taxon>
        <taxon>Iridaceae</taxon>
        <taxon>Iridoideae</taxon>
        <taxon>Irideae</taxon>
        <taxon>Iris</taxon>
    </lineage>
</organism>
<reference evidence="1" key="1">
    <citation type="journal article" date="2023" name="GigaByte">
        <title>Genome assembly of the bearded iris, Iris pallida Lam.</title>
        <authorList>
            <person name="Bruccoleri R.E."/>
            <person name="Oakeley E.J."/>
            <person name="Faust A.M.E."/>
            <person name="Altorfer M."/>
            <person name="Dessus-Babus S."/>
            <person name="Burckhardt D."/>
            <person name="Oertli M."/>
            <person name="Naumann U."/>
            <person name="Petersen F."/>
            <person name="Wong J."/>
        </authorList>
    </citation>
    <scope>NUCLEOTIDE SEQUENCE</scope>
    <source>
        <strain evidence="1">GSM-AAB239-AS_SAM_17_03QT</strain>
    </source>
</reference>